<feature type="transmembrane region" description="Helical" evidence="6">
    <location>
        <begin position="177"/>
        <end position="197"/>
    </location>
</feature>
<dbReference type="Gene3D" id="1.20.1250.20">
    <property type="entry name" value="MFS general substrate transporter like domains"/>
    <property type="match status" value="2"/>
</dbReference>
<accession>A0AAD9IYX7</accession>
<feature type="compositionally biased region" description="Low complexity" evidence="5">
    <location>
        <begin position="238"/>
        <end position="259"/>
    </location>
</feature>
<dbReference type="PANTHER" id="PTHR23510:SF16">
    <property type="entry name" value="MAJOR FACILITATOR SUPERFAMILY (MFS) PROFILE DOMAIN-CONTAINING PROTEIN"/>
    <property type="match status" value="1"/>
</dbReference>
<dbReference type="EMBL" id="JAODUP010000930">
    <property type="protein sequence ID" value="KAK2142640.1"/>
    <property type="molecule type" value="Genomic_DNA"/>
</dbReference>
<evidence type="ECO:0000256" key="3">
    <source>
        <dbReference type="ARBA" id="ARBA00022989"/>
    </source>
</evidence>
<protein>
    <recommendedName>
        <fullName evidence="7">Major facilitator superfamily (MFS) profile domain-containing protein</fullName>
    </recommendedName>
</protein>
<evidence type="ECO:0000256" key="4">
    <source>
        <dbReference type="ARBA" id="ARBA00023136"/>
    </source>
</evidence>
<evidence type="ECO:0000256" key="1">
    <source>
        <dbReference type="ARBA" id="ARBA00004141"/>
    </source>
</evidence>
<feature type="transmembrane region" description="Helical" evidence="6">
    <location>
        <begin position="461"/>
        <end position="481"/>
    </location>
</feature>
<dbReference type="InterPro" id="IPR036259">
    <property type="entry name" value="MFS_trans_sf"/>
</dbReference>
<keyword evidence="2 6" id="KW-0812">Transmembrane</keyword>
<organism evidence="8 9">
    <name type="scientific">Paralvinella palmiformis</name>
    <dbReference type="NCBI Taxonomy" id="53620"/>
    <lineage>
        <taxon>Eukaryota</taxon>
        <taxon>Metazoa</taxon>
        <taxon>Spiralia</taxon>
        <taxon>Lophotrochozoa</taxon>
        <taxon>Annelida</taxon>
        <taxon>Polychaeta</taxon>
        <taxon>Sedentaria</taxon>
        <taxon>Canalipalpata</taxon>
        <taxon>Terebellida</taxon>
        <taxon>Terebelliformia</taxon>
        <taxon>Alvinellidae</taxon>
        <taxon>Paralvinella</taxon>
    </lineage>
</organism>
<comment type="caution">
    <text evidence="8">The sequence shown here is derived from an EMBL/GenBank/DDBJ whole genome shotgun (WGS) entry which is preliminary data.</text>
</comment>
<evidence type="ECO:0000256" key="2">
    <source>
        <dbReference type="ARBA" id="ARBA00022692"/>
    </source>
</evidence>
<feature type="transmembrane region" description="Helical" evidence="6">
    <location>
        <begin position="77"/>
        <end position="95"/>
    </location>
</feature>
<keyword evidence="9" id="KW-1185">Reference proteome</keyword>
<evidence type="ECO:0000313" key="8">
    <source>
        <dbReference type="EMBL" id="KAK2142640.1"/>
    </source>
</evidence>
<evidence type="ECO:0000256" key="5">
    <source>
        <dbReference type="SAM" id="MobiDB-lite"/>
    </source>
</evidence>
<dbReference type="AlphaFoldDB" id="A0AAD9IYX7"/>
<feature type="transmembrane region" description="Helical" evidence="6">
    <location>
        <begin position="493"/>
        <end position="515"/>
    </location>
</feature>
<keyword evidence="4 6" id="KW-0472">Membrane</keyword>
<feature type="transmembrane region" description="Helical" evidence="6">
    <location>
        <begin position="433"/>
        <end position="454"/>
    </location>
</feature>
<evidence type="ECO:0000259" key="7">
    <source>
        <dbReference type="PROSITE" id="PS50850"/>
    </source>
</evidence>
<dbReference type="InterPro" id="IPR020846">
    <property type="entry name" value="MFS_dom"/>
</dbReference>
<dbReference type="Proteomes" id="UP001208570">
    <property type="component" value="Unassembled WGS sequence"/>
</dbReference>
<proteinExistence type="predicted"/>
<reference evidence="8" key="1">
    <citation type="journal article" date="2023" name="Mol. Biol. Evol.">
        <title>Third-Generation Sequencing Reveals the Adaptive Role of the Epigenome in Three Deep-Sea Polychaetes.</title>
        <authorList>
            <person name="Perez M."/>
            <person name="Aroh O."/>
            <person name="Sun Y."/>
            <person name="Lan Y."/>
            <person name="Juniper S.K."/>
            <person name="Young C.R."/>
            <person name="Angers B."/>
            <person name="Qian P.Y."/>
        </authorList>
    </citation>
    <scope>NUCLEOTIDE SEQUENCE</scope>
    <source>
        <strain evidence="8">P08H-3</strain>
    </source>
</reference>
<gene>
    <name evidence="8" type="ORF">LSH36_930g00002</name>
</gene>
<dbReference type="GO" id="GO:0022857">
    <property type="term" value="F:transmembrane transporter activity"/>
    <property type="evidence" value="ECO:0007669"/>
    <property type="project" value="InterPro"/>
</dbReference>
<dbReference type="PANTHER" id="PTHR23510">
    <property type="entry name" value="INNER MEMBRANE TRANSPORT PROTEIN YAJR"/>
    <property type="match status" value="1"/>
</dbReference>
<dbReference type="SUPFAM" id="SSF103473">
    <property type="entry name" value="MFS general substrate transporter"/>
    <property type="match status" value="1"/>
</dbReference>
<sequence>MTPQRKKRLTYITIGIFFLLQGVEYAVILPTLWLYIEETFHGRAYMLGLVLSAFSFAGLLASPLMGRWSDVTHNTKIVLLVANVFQIIGSIMYFIGLSVWFLVGARLVAGFGSGVTSALFADIARVTSTEERTSVMSVFMAVRQIGLLLGPGCNLFLRQLHFHIGPFLVDKYTSPGVFMAILWILHEFLSFAMYWNLPTLQIEETLKKAQNEEPTTTSSGSRYLIASRIPDMESPLLRPSSSFSINSQSRHSSSRGALSPRLNSTQHESENEDQTDLIVSNDFIEEAEKYMGETLSQDDERDDYQQVSVNVSISDPDAASISRVNTHSSLGAPSETRDFEHLYDNSYNSGFDSDGGYRDSDVDDGDITITSVGQSQQGNKKLSLSFIYHEFVREEVVTVLFTSFVTFFNQVGIETLFTPLSKKLLKWGELENSYLYCGAGAEVIMVFFLVRYLSKRFGDRWLLLFGFLLLTATIAVSTWFIPQAKPDHYASNMAGLLLLVFFDVFSLPFLAVTSASLYSKITKEETQGFSQGMRQLAVGLSTILAPLWAGGLWNNLMLNFGVMLSLIGLGLAQGVRRTSVGLGTILGPLWAGCMLEHLLVNFLLALGICLLALVMLLFSFRRLNEDIYYKRKTPKKKYHKQQPTLNGVVTRSWDETQNEQQPLLH</sequence>
<feature type="transmembrane region" description="Helical" evidence="6">
    <location>
        <begin position="396"/>
        <end position="413"/>
    </location>
</feature>
<dbReference type="InterPro" id="IPR051068">
    <property type="entry name" value="MFS_Domain-Containing_Protein"/>
</dbReference>
<dbReference type="PROSITE" id="PS50850">
    <property type="entry name" value="MFS"/>
    <property type="match status" value="1"/>
</dbReference>
<name>A0AAD9IYX7_9ANNE</name>
<feature type="region of interest" description="Disordered" evidence="5">
    <location>
        <begin position="235"/>
        <end position="278"/>
    </location>
</feature>
<evidence type="ECO:0000256" key="6">
    <source>
        <dbReference type="SAM" id="Phobius"/>
    </source>
</evidence>
<keyword evidence="3 6" id="KW-1133">Transmembrane helix</keyword>
<feature type="transmembrane region" description="Helical" evidence="6">
    <location>
        <begin position="42"/>
        <end position="65"/>
    </location>
</feature>
<dbReference type="Pfam" id="PF07690">
    <property type="entry name" value="MFS_1"/>
    <property type="match status" value="2"/>
</dbReference>
<feature type="transmembrane region" description="Helical" evidence="6">
    <location>
        <begin position="598"/>
        <end position="620"/>
    </location>
</feature>
<feature type="transmembrane region" description="Helical" evidence="6">
    <location>
        <begin position="12"/>
        <end position="36"/>
    </location>
</feature>
<evidence type="ECO:0000313" key="9">
    <source>
        <dbReference type="Proteomes" id="UP001208570"/>
    </source>
</evidence>
<comment type="subcellular location">
    <subcellularLocation>
        <location evidence="1">Membrane</location>
        <topology evidence="1">Multi-pass membrane protein</topology>
    </subcellularLocation>
</comment>
<dbReference type="GO" id="GO:0016020">
    <property type="term" value="C:membrane"/>
    <property type="evidence" value="ECO:0007669"/>
    <property type="project" value="UniProtKB-SubCell"/>
</dbReference>
<feature type="domain" description="Major facilitator superfamily (MFS) profile" evidence="7">
    <location>
        <begin position="10"/>
        <end position="624"/>
    </location>
</feature>
<dbReference type="InterPro" id="IPR011701">
    <property type="entry name" value="MFS"/>
</dbReference>
<feature type="transmembrane region" description="Helical" evidence="6">
    <location>
        <begin position="536"/>
        <end position="556"/>
    </location>
</feature>